<dbReference type="RefSeq" id="WP_005863191.1">
    <property type="nucleotide sequence ID" value="NZ_AAYA01000019.1"/>
</dbReference>
<keyword evidence="8" id="KW-0560">Oxidoreductase</keyword>
<evidence type="ECO:0000256" key="12">
    <source>
        <dbReference type="SAM" id="Phobius"/>
    </source>
</evidence>
<keyword evidence="4" id="KW-0997">Cell inner membrane</keyword>
<sequence length="376" mass="41825">MTHPDPRRSGWLVGFLAPMVAPVLLILYALGLPVWAVAAAPLGLLFGVAPLADHLIGRDTRNVPSQAAATIEADPFYRRLMHAIVPSYAVGVIAATAPATSVGFSALEWVAFTVGMGFVHSLLVLVAHELGHARDPLDRRMADLALVLLAYGHFGVEHNLGHHKKVATPEDPASARYNESIYRFALREMPGVFLGALEKEGNRLRRRDLPWLSLRNELLRSWALSLVFLAGLVMVFGAKAVPFFFLHSLVAWFSITMANYTAHYGLLREMVDGRREPCQPKHSWSSSFLFSNLLFFNLQRHADHHANAQRPFQTLSHIEGTPQLPAGIPGLFCMMLVPPVWFRVMNPRLLEAVDHQASRINFRDGFYEVPHSPAPE</sequence>
<evidence type="ECO:0000256" key="7">
    <source>
        <dbReference type="ARBA" id="ARBA00022989"/>
    </source>
</evidence>
<evidence type="ECO:0000256" key="10">
    <source>
        <dbReference type="ARBA" id="ARBA00023033"/>
    </source>
</evidence>
<evidence type="ECO:0000256" key="6">
    <source>
        <dbReference type="ARBA" id="ARBA00022723"/>
    </source>
</evidence>
<dbReference type="GO" id="GO:0004497">
    <property type="term" value="F:monooxygenase activity"/>
    <property type="evidence" value="ECO:0007669"/>
    <property type="project" value="UniProtKB-KW"/>
</dbReference>
<dbReference type="GO" id="GO:0005886">
    <property type="term" value="C:plasma membrane"/>
    <property type="evidence" value="ECO:0007669"/>
    <property type="project" value="UniProtKB-SubCell"/>
</dbReference>
<keyword evidence="5 12" id="KW-0812">Transmembrane</keyword>
<evidence type="ECO:0000259" key="13">
    <source>
        <dbReference type="Pfam" id="PF00487"/>
    </source>
</evidence>
<evidence type="ECO:0000256" key="1">
    <source>
        <dbReference type="ARBA" id="ARBA00004429"/>
    </source>
</evidence>
<evidence type="ECO:0000256" key="9">
    <source>
        <dbReference type="ARBA" id="ARBA00023004"/>
    </source>
</evidence>
<evidence type="ECO:0000256" key="5">
    <source>
        <dbReference type="ARBA" id="ARBA00022692"/>
    </source>
</evidence>
<evidence type="ECO:0000256" key="11">
    <source>
        <dbReference type="ARBA" id="ARBA00023136"/>
    </source>
</evidence>
<keyword evidence="7 12" id="KW-1133">Transmembrane helix</keyword>
<evidence type="ECO:0000256" key="2">
    <source>
        <dbReference type="ARBA" id="ARBA00010823"/>
    </source>
</evidence>
<comment type="subcellular location">
    <subcellularLocation>
        <location evidence="1">Cell inner membrane</location>
        <topology evidence="1">Multi-pass membrane protein</topology>
    </subcellularLocation>
</comment>
<feature type="transmembrane region" description="Helical" evidence="12">
    <location>
        <begin position="76"/>
        <end position="97"/>
    </location>
</feature>
<proteinExistence type="inferred from homology"/>
<evidence type="ECO:0000313" key="14">
    <source>
        <dbReference type="EMBL" id="EBA06027.1"/>
    </source>
</evidence>
<dbReference type="Proteomes" id="UP000005713">
    <property type="component" value="Unassembled WGS sequence"/>
</dbReference>
<evidence type="ECO:0000313" key="15">
    <source>
        <dbReference type="Proteomes" id="UP000005713"/>
    </source>
</evidence>
<comment type="caution">
    <text evidence="14">The sequence shown here is derived from an EMBL/GenBank/DDBJ whole genome shotgun (WGS) entry which is preliminary data.</text>
</comment>
<feature type="transmembrane region" description="Helical" evidence="12">
    <location>
        <begin position="109"/>
        <end position="130"/>
    </location>
</feature>
<dbReference type="AlphaFoldDB" id="A3K9S4"/>
<name>A3K9S4_SAGS3</name>
<dbReference type="PANTHER" id="PTHR38674">
    <property type="entry name" value="ALKANE 1-MONOOXYGENASE 1"/>
    <property type="match status" value="1"/>
</dbReference>
<keyword evidence="6" id="KW-0479">Metal-binding</keyword>
<dbReference type="CDD" id="cd03512">
    <property type="entry name" value="Alkane-hydroxylase"/>
    <property type="match status" value="1"/>
</dbReference>
<keyword evidence="9" id="KW-0408">Iron</keyword>
<keyword evidence="10 14" id="KW-0503">Monooxygenase</keyword>
<keyword evidence="3" id="KW-1003">Cell membrane</keyword>
<protein>
    <submittedName>
        <fullName evidence="14">Alkane-1 monooxygenase</fullName>
    </submittedName>
</protein>
<feature type="transmembrane region" description="Helical" evidence="12">
    <location>
        <begin position="12"/>
        <end position="30"/>
    </location>
</feature>
<keyword evidence="15" id="KW-1185">Reference proteome</keyword>
<evidence type="ECO:0000256" key="8">
    <source>
        <dbReference type="ARBA" id="ARBA00023002"/>
    </source>
</evidence>
<comment type="similarity">
    <text evidence="2">Belongs to the fatty acid desaturase type 1 family. AlkB subfamily.</text>
</comment>
<gene>
    <name evidence="14" type="ORF">SSE37_10457</name>
</gene>
<evidence type="ECO:0000256" key="4">
    <source>
        <dbReference type="ARBA" id="ARBA00022519"/>
    </source>
</evidence>
<dbReference type="InterPro" id="IPR005804">
    <property type="entry name" value="FA_desaturase_dom"/>
</dbReference>
<dbReference type="InterPro" id="IPR033885">
    <property type="entry name" value="AlkB/XylM"/>
</dbReference>
<dbReference type="PANTHER" id="PTHR38674:SF1">
    <property type="entry name" value="ALKANE 1-MONOOXYGENASE 1"/>
    <property type="match status" value="1"/>
</dbReference>
<dbReference type="Pfam" id="PF00487">
    <property type="entry name" value="FA_desaturase"/>
    <property type="match status" value="1"/>
</dbReference>
<evidence type="ECO:0000256" key="3">
    <source>
        <dbReference type="ARBA" id="ARBA00022475"/>
    </source>
</evidence>
<feature type="transmembrane region" description="Helical" evidence="12">
    <location>
        <begin position="244"/>
        <end position="267"/>
    </location>
</feature>
<feature type="domain" description="Fatty acid desaturase" evidence="13">
    <location>
        <begin position="109"/>
        <end position="318"/>
    </location>
</feature>
<reference evidence="14 15" key="1">
    <citation type="submission" date="2006-06" db="EMBL/GenBank/DDBJ databases">
        <authorList>
            <person name="Moran M.A."/>
            <person name="Ferriera S."/>
            <person name="Johnson J."/>
            <person name="Kravitz S."/>
            <person name="Beeson K."/>
            <person name="Sutton G."/>
            <person name="Rogers Y.-H."/>
            <person name="Friedman R."/>
            <person name="Frazier M."/>
            <person name="Venter J.C."/>
        </authorList>
    </citation>
    <scope>NUCLEOTIDE SEQUENCE [LARGE SCALE GENOMIC DNA]</scope>
    <source>
        <strain evidence="14 15">E-37</strain>
    </source>
</reference>
<dbReference type="GO" id="GO:0046872">
    <property type="term" value="F:metal ion binding"/>
    <property type="evidence" value="ECO:0007669"/>
    <property type="project" value="UniProtKB-KW"/>
</dbReference>
<accession>A3K9S4</accession>
<dbReference type="GO" id="GO:0006629">
    <property type="term" value="P:lipid metabolic process"/>
    <property type="evidence" value="ECO:0007669"/>
    <property type="project" value="InterPro"/>
</dbReference>
<dbReference type="EMBL" id="AAYA01000019">
    <property type="protein sequence ID" value="EBA06027.1"/>
    <property type="molecule type" value="Genomic_DNA"/>
</dbReference>
<dbReference type="OrthoDB" id="4759734at2"/>
<dbReference type="eggNOG" id="COG3239">
    <property type="taxonomic scope" value="Bacteria"/>
</dbReference>
<feature type="transmembrane region" description="Helical" evidence="12">
    <location>
        <begin position="218"/>
        <end position="238"/>
    </location>
</feature>
<organism evidence="14 15">
    <name type="scientific">Sagittula stellata (strain ATCC 700073 / DSM 11524 / E-37)</name>
    <dbReference type="NCBI Taxonomy" id="388399"/>
    <lineage>
        <taxon>Bacteria</taxon>
        <taxon>Pseudomonadati</taxon>
        <taxon>Pseudomonadota</taxon>
        <taxon>Alphaproteobacteria</taxon>
        <taxon>Rhodobacterales</taxon>
        <taxon>Roseobacteraceae</taxon>
        <taxon>Sagittula</taxon>
    </lineage>
</organism>
<feature type="transmembrane region" description="Helical" evidence="12">
    <location>
        <begin position="36"/>
        <end position="56"/>
    </location>
</feature>
<keyword evidence="11 12" id="KW-0472">Membrane</keyword>